<dbReference type="AlphaFoldDB" id="A0A7X0MEA2"/>
<comment type="caution">
    <text evidence="1">The sequence shown here is derived from an EMBL/GenBank/DDBJ whole genome shotgun (WGS) entry which is preliminary data.</text>
</comment>
<name>A0A7X0MEA2_9HYPH</name>
<protein>
    <submittedName>
        <fullName evidence="1">Uncharacterized protein</fullName>
    </submittedName>
</protein>
<gene>
    <name evidence="1" type="ORF">GGD46_004567</name>
</gene>
<sequence>MSVPLSHSSDTPQDPQLRALLRVWAGKLVDSDAAADRVVQRTINIICDNPELLDGARMNEALFALLRRHAFDENDLGASRQSKGSVSTIGRALGGETIKSK</sequence>
<organism evidence="1 2">
    <name type="scientific">Rhizobium lusitanum</name>
    <dbReference type="NCBI Taxonomy" id="293958"/>
    <lineage>
        <taxon>Bacteria</taxon>
        <taxon>Pseudomonadati</taxon>
        <taxon>Pseudomonadota</taxon>
        <taxon>Alphaproteobacteria</taxon>
        <taxon>Hyphomicrobiales</taxon>
        <taxon>Rhizobiaceae</taxon>
        <taxon>Rhizobium/Agrobacterium group</taxon>
        <taxon>Rhizobium</taxon>
    </lineage>
</organism>
<reference evidence="1 2" key="1">
    <citation type="submission" date="2020-08" db="EMBL/GenBank/DDBJ databases">
        <title>Genomic Encyclopedia of Type Strains, Phase IV (KMG-V): Genome sequencing to study the core and pangenomes of soil and plant-associated prokaryotes.</title>
        <authorList>
            <person name="Whitman W."/>
        </authorList>
    </citation>
    <scope>NUCLEOTIDE SEQUENCE [LARGE SCALE GENOMIC DNA]</scope>
    <source>
        <strain evidence="1 2">SEMIA 4060</strain>
    </source>
</reference>
<accession>A0A7X0MEA2</accession>
<dbReference type="RefSeq" id="WP_184707995.1">
    <property type="nucleotide sequence ID" value="NZ_JACHBG010000012.1"/>
</dbReference>
<dbReference type="Proteomes" id="UP000565576">
    <property type="component" value="Unassembled WGS sequence"/>
</dbReference>
<evidence type="ECO:0000313" key="1">
    <source>
        <dbReference type="EMBL" id="MBB6487266.1"/>
    </source>
</evidence>
<evidence type="ECO:0000313" key="2">
    <source>
        <dbReference type="Proteomes" id="UP000565576"/>
    </source>
</evidence>
<dbReference type="EMBL" id="JACHBG010000012">
    <property type="protein sequence ID" value="MBB6487266.1"/>
    <property type="molecule type" value="Genomic_DNA"/>
</dbReference>
<proteinExistence type="predicted"/>